<dbReference type="GO" id="GO:0008757">
    <property type="term" value="F:S-adenosylmethionine-dependent methyltransferase activity"/>
    <property type="evidence" value="ECO:0007669"/>
    <property type="project" value="InterPro"/>
</dbReference>
<evidence type="ECO:0000313" key="4">
    <source>
        <dbReference type="Proteomes" id="UP001139414"/>
    </source>
</evidence>
<dbReference type="GO" id="GO:0032259">
    <property type="term" value="P:methylation"/>
    <property type="evidence" value="ECO:0007669"/>
    <property type="project" value="UniProtKB-KW"/>
</dbReference>
<keyword evidence="3" id="KW-0489">Methyltransferase</keyword>
<dbReference type="InterPro" id="IPR029063">
    <property type="entry name" value="SAM-dependent_MTases_sf"/>
</dbReference>
<dbReference type="Proteomes" id="UP001139414">
    <property type="component" value="Unassembled WGS sequence"/>
</dbReference>
<gene>
    <name evidence="3" type="ORF">LGQ90_14430</name>
</gene>
<dbReference type="EMBL" id="JAJBZG010000005">
    <property type="protein sequence ID" value="MCB7482464.1"/>
    <property type="molecule type" value="Genomic_DNA"/>
</dbReference>
<dbReference type="Pfam" id="PF08241">
    <property type="entry name" value="Methyltransf_11"/>
    <property type="match status" value="1"/>
</dbReference>
<dbReference type="SUPFAM" id="SSF53335">
    <property type="entry name" value="S-adenosyl-L-methionine-dependent methyltransferases"/>
    <property type="match status" value="1"/>
</dbReference>
<evidence type="ECO:0000256" key="1">
    <source>
        <dbReference type="ARBA" id="ARBA00022679"/>
    </source>
</evidence>
<sequence>MILPVKIRSFLKRYKEKMISLAKNPVKEKEQHELHYWKVRKEEEVLLTNDHYKLFYTDHFKISESFYSEKNLLDVGCGPRGSLEWAHMASKRVGLDPLANEYLKLGADQHKMQYVNSNSERMPFKNNTFDAVFSFNSLDHVINVEKTLKEVTRVLRPGGIFLLLVEVNHPPKPCEPHSISPRDLMEFLQSDFDKEELKVYYPVKEEGMYQSIRENKLISDPQNTKEVGWMSVKFTKKKN</sequence>
<proteinExistence type="predicted"/>
<keyword evidence="4" id="KW-1185">Reference proteome</keyword>
<keyword evidence="1" id="KW-0808">Transferase</keyword>
<reference evidence="3" key="1">
    <citation type="submission" date="2021-10" db="EMBL/GenBank/DDBJ databases">
        <title>Gramella sp. ASW11-100T, isolated from marine sediment.</title>
        <authorList>
            <person name="Xia C."/>
        </authorList>
    </citation>
    <scope>NUCLEOTIDE SEQUENCE</scope>
    <source>
        <strain evidence="3">ASW11-100</strain>
    </source>
</reference>
<dbReference type="InterPro" id="IPR050447">
    <property type="entry name" value="Erg6_SMT_methyltransf"/>
</dbReference>
<dbReference type="InterPro" id="IPR013216">
    <property type="entry name" value="Methyltransf_11"/>
</dbReference>
<feature type="domain" description="Methyltransferase type 11" evidence="2">
    <location>
        <begin position="73"/>
        <end position="162"/>
    </location>
</feature>
<dbReference type="AlphaFoldDB" id="A0A9X1RZ48"/>
<organism evidence="3 4">
    <name type="scientific">Christiangramia sediminis</name>
    <dbReference type="NCBI Taxonomy" id="2881336"/>
    <lineage>
        <taxon>Bacteria</taxon>
        <taxon>Pseudomonadati</taxon>
        <taxon>Bacteroidota</taxon>
        <taxon>Flavobacteriia</taxon>
        <taxon>Flavobacteriales</taxon>
        <taxon>Flavobacteriaceae</taxon>
        <taxon>Christiangramia</taxon>
    </lineage>
</organism>
<evidence type="ECO:0000259" key="2">
    <source>
        <dbReference type="Pfam" id="PF08241"/>
    </source>
</evidence>
<dbReference type="Gene3D" id="3.40.50.150">
    <property type="entry name" value="Vaccinia Virus protein VP39"/>
    <property type="match status" value="1"/>
</dbReference>
<protein>
    <submittedName>
        <fullName evidence="3">Class I SAM-dependent methyltransferase</fullName>
    </submittedName>
</protein>
<comment type="caution">
    <text evidence="3">The sequence shown here is derived from an EMBL/GenBank/DDBJ whole genome shotgun (WGS) entry which is preliminary data.</text>
</comment>
<dbReference type="PANTHER" id="PTHR44068:SF11">
    <property type="entry name" value="GERANYL DIPHOSPHATE 2-C-METHYLTRANSFERASE"/>
    <property type="match status" value="1"/>
</dbReference>
<dbReference type="PANTHER" id="PTHR44068">
    <property type="entry name" value="ZGC:194242"/>
    <property type="match status" value="1"/>
</dbReference>
<dbReference type="RefSeq" id="WP_229342155.1">
    <property type="nucleotide sequence ID" value="NZ_JAJBZG010000005.1"/>
</dbReference>
<name>A0A9X1RZ48_9FLAO</name>
<dbReference type="CDD" id="cd02440">
    <property type="entry name" value="AdoMet_MTases"/>
    <property type="match status" value="1"/>
</dbReference>
<evidence type="ECO:0000313" key="3">
    <source>
        <dbReference type="EMBL" id="MCB7482464.1"/>
    </source>
</evidence>
<accession>A0A9X1RZ48</accession>